<dbReference type="AlphaFoldDB" id="A0A068TG43"/>
<evidence type="ECO:0000313" key="1">
    <source>
        <dbReference type="EMBL" id="CDN57402.1"/>
    </source>
</evidence>
<geneLocation type="plasmid" evidence="2">
    <name>II</name>
</geneLocation>
<name>A0A068TG43_NEOGA</name>
<evidence type="ECO:0008006" key="3">
    <source>
        <dbReference type="Google" id="ProtNLM"/>
    </source>
</evidence>
<dbReference type="RefSeq" id="WP_051900397.1">
    <property type="nucleotide sequence ID" value="NZ_HG938356.1"/>
</dbReference>
<sequence>MERCYPSFAFATTRQFERSRGLPSAGYRGDADLPYGPVLVVGGGQSGVQIAEELAESGRTVFLATSRVGRLPRRYRGRDIMVWLEESGFLDVRREEVLRLAGRIPARGVLGSLHTISLQALGAQGVTLLGRLTGVEDGGRLSFADDLEANVSFADQSSDSVKRHVDEYISAALE</sequence>
<gene>
    <name evidence="1" type="ORF">RG1141_PA05680</name>
</gene>
<dbReference type="Proteomes" id="UP000028186">
    <property type="component" value="Plasmid pHAMBI1141a"/>
</dbReference>
<dbReference type="PATRIC" id="fig|1028801.3.peg.5166"/>
<protein>
    <recommendedName>
        <fullName evidence="3">FAD-dependent oxidoreductase</fullName>
    </recommendedName>
</protein>
<dbReference type="Gene3D" id="3.50.50.60">
    <property type="entry name" value="FAD/NAD(P)-binding domain"/>
    <property type="match status" value="1"/>
</dbReference>
<organism evidence="1 2">
    <name type="scientific">Neorhizobium galegae bv. officinalis bv. officinalis str. HAMBI 1141</name>
    <dbReference type="NCBI Taxonomy" id="1028801"/>
    <lineage>
        <taxon>Bacteria</taxon>
        <taxon>Pseudomonadati</taxon>
        <taxon>Pseudomonadota</taxon>
        <taxon>Alphaproteobacteria</taxon>
        <taxon>Hyphomicrobiales</taxon>
        <taxon>Rhizobiaceae</taxon>
        <taxon>Rhizobium/Agrobacterium group</taxon>
        <taxon>Neorhizobium</taxon>
    </lineage>
</organism>
<dbReference type="HOGENOM" id="CLU_1538457_0_0_5"/>
<proteinExistence type="predicted"/>
<accession>A0A068TG43</accession>
<dbReference type="eggNOG" id="COG2072">
    <property type="taxonomic scope" value="Bacteria"/>
</dbReference>
<dbReference type="KEGG" id="ngl:RG1141_PA05680"/>
<reference evidence="2" key="1">
    <citation type="journal article" date="2014" name="BMC Genomics">
        <title>Genome sequencing of two Neorhizobium galegae strains reveals a noeT gene responsible for the unusual acetylation of the nodulation factors.</title>
        <authorList>
            <person name="Osterman J."/>
            <person name="Marsh J."/>
            <person name="Laine P.K."/>
            <person name="Zeng Z."/>
            <person name="Alatalo E."/>
            <person name="Sullivan J.T."/>
            <person name="Young J.P."/>
            <person name="Thomas-Oates J."/>
            <person name="Paulin L."/>
            <person name="Lindstrom K."/>
        </authorList>
    </citation>
    <scope>NUCLEOTIDE SEQUENCE [LARGE SCALE GENOMIC DNA]</scope>
    <source>
        <strain evidence="2">HAMBI 1141</strain>
        <plasmid evidence="2">II</plasmid>
    </source>
</reference>
<keyword evidence="1" id="KW-0614">Plasmid</keyword>
<dbReference type="InterPro" id="IPR036188">
    <property type="entry name" value="FAD/NAD-bd_sf"/>
</dbReference>
<evidence type="ECO:0000313" key="2">
    <source>
        <dbReference type="Proteomes" id="UP000028186"/>
    </source>
</evidence>
<dbReference type="SUPFAM" id="SSF51905">
    <property type="entry name" value="FAD/NAD(P)-binding domain"/>
    <property type="match status" value="1"/>
</dbReference>
<dbReference type="EMBL" id="HG938356">
    <property type="protein sequence ID" value="CDN57402.1"/>
    <property type="molecule type" value="Genomic_DNA"/>
</dbReference>